<reference evidence="2" key="1">
    <citation type="submission" date="2020-06" db="EMBL/GenBank/DDBJ databases">
        <authorList>
            <person name="Li T."/>
            <person name="Hu X."/>
            <person name="Zhang T."/>
            <person name="Song X."/>
            <person name="Zhang H."/>
            <person name="Dai N."/>
            <person name="Sheng W."/>
            <person name="Hou X."/>
            <person name="Wei L."/>
        </authorList>
    </citation>
    <scope>NUCLEOTIDE SEQUENCE</scope>
    <source>
        <strain evidence="2">G02</strain>
        <tissue evidence="2">Leaf</tissue>
    </source>
</reference>
<reference evidence="2" key="2">
    <citation type="journal article" date="2024" name="Plant">
        <title>Genomic evolution and insights into agronomic trait innovations of Sesamum species.</title>
        <authorList>
            <person name="Miao H."/>
            <person name="Wang L."/>
            <person name="Qu L."/>
            <person name="Liu H."/>
            <person name="Sun Y."/>
            <person name="Le M."/>
            <person name="Wang Q."/>
            <person name="Wei S."/>
            <person name="Zheng Y."/>
            <person name="Lin W."/>
            <person name="Duan Y."/>
            <person name="Cao H."/>
            <person name="Xiong S."/>
            <person name="Wang X."/>
            <person name="Wei L."/>
            <person name="Li C."/>
            <person name="Ma Q."/>
            <person name="Ju M."/>
            <person name="Zhao R."/>
            <person name="Li G."/>
            <person name="Mu C."/>
            <person name="Tian Q."/>
            <person name="Mei H."/>
            <person name="Zhang T."/>
            <person name="Gao T."/>
            <person name="Zhang H."/>
        </authorList>
    </citation>
    <scope>NUCLEOTIDE SEQUENCE</scope>
    <source>
        <strain evidence="2">G02</strain>
    </source>
</reference>
<evidence type="ECO:0000259" key="1">
    <source>
        <dbReference type="Pfam" id="PF07727"/>
    </source>
</evidence>
<dbReference type="Pfam" id="PF07727">
    <property type="entry name" value="RVT_2"/>
    <property type="match status" value="1"/>
</dbReference>
<feature type="domain" description="Reverse transcriptase Ty1/copia-type" evidence="1">
    <location>
        <begin position="12"/>
        <end position="208"/>
    </location>
</feature>
<dbReference type="EMBL" id="JACGWJ010000032">
    <property type="protein sequence ID" value="KAL0296156.1"/>
    <property type="molecule type" value="Genomic_DNA"/>
</dbReference>
<protein>
    <submittedName>
        <fullName evidence="2">Mitochondrial protein</fullName>
    </submittedName>
</protein>
<dbReference type="InterPro" id="IPR043502">
    <property type="entry name" value="DNA/RNA_pol_sf"/>
</dbReference>
<organism evidence="2">
    <name type="scientific">Sesamum radiatum</name>
    <name type="common">Black benniseed</name>
    <dbReference type="NCBI Taxonomy" id="300843"/>
    <lineage>
        <taxon>Eukaryota</taxon>
        <taxon>Viridiplantae</taxon>
        <taxon>Streptophyta</taxon>
        <taxon>Embryophyta</taxon>
        <taxon>Tracheophyta</taxon>
        <taxon>Spermatophyta</taxon>
        <taxon>Magnoliopsida</taxon>
        <taxon>eudicotyledons</taxon>
        <taxon>Gunneridae</taxon>
        <taxon>Pentapetalae</taxon>
        <taxon>asterids</taxon>
        <taxon>lamiids</taxon>
        <taxon>Lamiales</taxon>
        <taxon>Pedaliaceae</taxon>
        <taxon>Sesamum</taxon>
    </lineage>
</organism>
<dbReference type="InterPro" id="IPR013103">
    <property type="entry name" value="RVT_2"/>
</dbReference>
<sequence>MCQELLALENKETWAVVDLPPGKKPIGSKWVFKTKLNPNGSVEWYKARLVSKGYIQVEGVDYFDIFSPVAKSVTVRILLAVASASNWVLRQIDINNAFLHGYLNEDIYMTPPDGYSVRVGKVCKLKRSLYGLKQASRQWNQELTSKLLQFGFLQSTHDHCLFVKNTVAGLLVLLTYVDDLLIASPSESLITEVKTFLHDAFSIKDLGLKVFSWIGDSPFCRWYFSFPA</sequence>
<evidence type="ECO:0000313" key="2">
    <source>
        <dbReference type="EMBL" id="KAL0296156.1"/>
    </source>
</evidence>
<dbReference type="PANTHER" id="PTHR43383">
    <property type="entry name" value="NODULIN 6"/>
    <property type="match status" value="1"/>
</dbReference>
<dbReference type="PANTHER" id="PTHR43383:SF2">
    <property type="entry name" value="AMIDOHYDROLASE 2 FAMILY PROTEIN"/>
    <property type="match status" value="1"/>
</dbReference>
<name>A0AAW2JR37_SESRA</name>
<comment type="caution">
    <text evidence="2">The sequence shown here is derived from an EMBL/GenBank/DDBJ whole genome shotgun (WGS) entry which is preliminary data.</text>
</comment>
<accession>A0AAW2JR37</accession>
<dbReference type="SUPFAM" id="SSF56672">
    <property type="entry name" value="DNA/RNA polymerases"/>
    <property type="match status" value="1"/>
</dbReference>
<gene>
    <name evidence="2" type="ORF">Sradi_6667700</name>
</gene>
<dbReference type="AlphaFoldDB" id="A0AAW2JR37"/>
<proteinExistence type="predicted"/>